<evidence type="ECO:0000256" key="1">
    <source>
        <dbReference type="SAM" id="MobiDB-lite"/>
    </source>
</evidence>
<feature type="compositionally biased region" description="Low complexity" evidence="1">
    <location>
        <begin position="401"/>
        <end position="415"/>
    </location>
</feature>
<feature type="region of interest" description="Disordered" evidence="1">
    <location>
        <begin position="444"/>
        <end position="464"/>
    </location>
</feature>
<dbReference type="RefSeq" id="WP_184155092.1">
    <property type="nucleotide sequence ID" value="NZ_JACHFM010000007.1"/>
</dbReference>
<dbReference type="InterPro" id="IPR029063">
    <property type="entry name" value="SAM-dependent_MTases_sf"/>
</dbReference>
<dbReference type="SUPFAM" id="SSF53335">
    <property type="entry name" value="S-adenosyl-L-methionine-dependent methyltransferases"/>
    <property type="match status" value="1"/>
</dbReference>
<dbReference type="Gene3D" id="3.40.50.150">
    <property type="entry name" value="Vaccinia Virus protein VP39"/>
    <property type="match status" value="1"/>
</dbReference>
<keyword evidence="4" id="KW-1185">Reference proteome</keyword>
<dbReference type="Proteomes" id="UP000549457">
    <property type="component" value="Unassembled WGS sequence"/>
</dbReference>
<dbReference type="AlphaFoldDB" id="A0A840SUI3"/>
<dbReference type="GO" id="GO:0016757">
    <property type="term" value="F:glycosyltransferase activity"/>
    <property type="evidence" value="ECO:0007669"/>
    <property type="project" value="InterPro"/>
</dbReference>
<sequence length="680" mass="74588">MKRISDPNQPDQAPLGVREVAGATVLPWRAGEARGTLEMGVLDARGHVLQDTLIRRSYANGREGQVGYPGQLTPASGEVRPGTAIYAGPWLEHFGHFLLEGLARTWAVRRHPELPVVWSAAAEKEDDTALAPGEEPGLNGWRAALLELLGIRNEMIFATRPLGFERLLVPEAGYRIQHFCHPEQAAALGVVEHRPEPGRRLWLTRSRLRQLQNLSMPAVEARLEELGWTVIAPETLTIPEQMDHLARAERVAGEMGSQLHPLLFLKEARGLRVDVLLRDPSRPPEIYNRNYDTIAAARGLDQRLHRMTSEIVLRKRGVQIEKLSTDLGEYFRALDIPEGPGTPATNTKRRHGAPAAGTAANTERRHAAAGARPGKRPDTRAHTGAAQDSTEEGHRMPNDLATPDPATTRAGTAADTAADTAAGMAADTAAGMAADTAANAAAGTDTGADAPAPLATGPDGRPTLDALAEHFNTDKATRYRTREGKEIDGHAYADFYDRFFRDFRDEPITVLELGCGQVWNIGASLRMLKAYFPQAEIIGVDNKPAARQLASDGFRIEVGDLGKIEFLRQLRRFRPTILIDDASHLWSHQILAMAELYDTLPSGGIYVMEDINTSFGHMRETYSAGATFSGHDFVNAVSTALHTFDDDHLKAVPYPEYVAYVARQTAFVAQFRHTALFVRR</sequence>
<dbReference type="EMBL" id="JACHFM010000007">
    <property type="protein sequence ID" value="MBB5224420.1"/>
    <property type="molecule type" value="Genomic_DNA"/>
</dbReference>
<evidence type="ECO:0000259" key="2">
    <source>
        <dbReference type="Pfam" id="PF04577"/>
    </source>
</evidence>
<feature type="compositionally biased region" description="Low complexity" evidence="1">
    <location>
        <begin position="444"/>
        <end position="453"/>
    </location>
</feature>
<evidence type="ECO:0000313" key="3">
    <source>
        <dbReference type="EMBL" id="MBB5224420.1"/>
    </source>
</evidence>
<feature type="region of interest" description="Disordered" evidence="1">
    <location>
        <begin position="334"/>
        <end position="415"/>
    </location>
</feature>
<accession>A0A840SUI3</accession>
<reference evidence="3 4" key="1">
    <citation type="submission" date="2020-08" db="EMBL/GenBank/DDBJ databases">
        <title>Genomic Encyclopedia of Type Strains, Phase IV (KMG-IV): sequencing the most valuable type-strain genomes for metagenomic binning, comparative biology and taxonomic classification.</title>
        <authorList>
            <person name="Goeker M."/>
        </authorList>
    </citation>
    <scope>NUCLEOTIDE SEQUENCE [LARGE SCALE GENOMIC DNA]</scope>
    <source>
        <strain evidence="3 4">DSM 101730</strain>
    </source>
</reference>
<feature type="domain" description="Glycosyltransferase 61 catalytic" evidence="2">
    <location>
        <begin position="94"/>
        <end position="268"/>
    </location>
</feature>
<protein>
    <recommendedName>
        <fullName evidence="2">Glycosyltransferase 61 catalytic domain-containing protein</fullName>
    </recommendedName>
</protein>
<name>A0A840SUI3_9RHOB</name>
<evidence type="ECO:0000313" key="4">
    <source>
        <dbReference type="Proteomes" id="UP000549457"/>
    </source>
</evidence>
<dbReference type="Pfam" id="PF04577">
    <property type="entry name" value="Glyco_transf_61"/>
    <property type="match status" value="1"/>
</dbReference>
<dbReference type="InterPro" id="IPR049625">
    <property type="entry name" value="Glyco_transf_61_cat"/>
</dbReference>
<gene>
    <name evidence="3" type="ORF">HNP73_004390</name>
</gene>
<proteinExistence type="predicted"/>
<comment type="caution">
    <text evidence="3">The sequence shown here is derived from an EMBL/GenBank/DDBJ whole genome shotgun (WGS) entry which is preliminary data.</text>
</comment>
<organism evidence="3 4">
    <name type="scientific">Amaricoccus macauensis</name>
    <dbReference type="NCBI Taxonomy" id="57001"/>
    <lineage>
        <taxon>Bacteria</taxon>
        <taxon>Pseudomonadati</taxon>
        <taxon>Pseudomonadota</taxon>
        <taxon>Alphaproteobacteria</taxon>
        <taxon>Rhodobacterales</taxon>
        <taxon>Paracoccaceae</taxon>
        <taxon>Amaricoccus</taxon>
    </lineage>
</organism>